<dbReference type="NCBIfam" id="TIGR00787">
    <property type="entry name" value="dctP"/>
    <property type="match status" value="1"/>
</dbReference>
<keyword evidence="3" id="KW-0813">Transport</keyword>
<dbReference type="InterPro" id="IPR018389">
    <property type="entry name" value="DctP_fam"/>
</dbReference>
<dbReference type="PANTHER" id="PTHR33376">
    <property type="match status" value="1"/>
</dbReference>
<keyword evidence="4" id="KW-0732">Signal</keyword>
<accession>A0ABX7B4D1</accession>
<dbReference type="Pfam" id="PF03480">
    <property type="entry name" value="DctP"/>
    <property type="match status" value="1"/>
</dbReference>
<evidence type="ECO:0000256" key="2">
    <source>
        <dbReference type="ARBA" id="ARBA00009023"/>
    </source>
</evidence>
<sequence length="332" mass="36530">MKRIVLNALGPLVGVLLAGGVFSLPAAAQTELKFGHVGAPGSLFDQSANEFAKRANEKLGGKAKVVVFGSSQLGTDEQMLQKLRLGTIDFALPSTVMSTVSDVFGLFEMPYLVKDREHMKRIADDVFWPSLAPAAEQQGYKIVGLWENGFRHVTTNTRPIAKPDDLKGIKLRVPGGKWRVRMFQSYGANPSPMAFSELFVALQTGVMDGQENPLTQIHSSKLQEVQKFLSMTGHVYTPAYVTVGARKWASLPADVRQVLEETARETQDFVYETAARMDEELQAKLRDEGMQVNEVDKDAFVKASEPIYRDFSGEVPAAKTMVEKAVELGKSS</sequence>
<evidence type="ECO:0000256" key="4">
    <source>
        <dbReference type="ARBA" id="ARBA00022729"/>
    </source>
</evidence>
<comment type="subcellular location">
    <subcellularLocation>
        <location evidence="1">Cell envelope</location>
    </subcellularLocation>
</comment>
<evidence type="ECO:0000256" key="1">
    <source>
        <dbReference type="ARBA" id="ARBA00004196"/>
    </source>
</evidence>
<keyword evidence="6" id="KW-1185">Reference proteome</keyword>
<comment type="similarity">
    <text evidence="2">Belongs to the bacterial solute-binding protein 7 family.</text>
</comment>
<dbReference type="NCBIfam" id="NF037995">
    <property type="entry name" value="TRAP_S1"/>
    <property type="match status" value="1"/>
</dbReference>
<evidence type="ECO:0000313" key="5">
    <source>
        <dbReference type="EMBL" id="QQP89219.1"/>
    </source>
</evidence>
<dbReference type="RefSeq" id="WP_201075207.1">
    <property type="nucleotide sequence ID" value="NZ_CP067420.1"/>
</dbReference>
<evidence type="ECO:0000313" key="6">
    <source>
        <dbReference type="Proteomes" id="UP000595197"/>
    </source>
</evidence>
<evidence type="ECO:0000256" key="3">
    <source>
        <dbReference type="ARBA" id="ARBA00022448"/>
    </source>
</evidence>
<gene>
    <name evidence="5" type="ORF">IGS68_25040</name>
</gene>
<proteinExistence type="inferred from homology"/>
<dbReference type="PANTHER" id="PTHR33376:SF4">
    <property type="entry name" value="SIALIC ACID-BINDING PERIPLASMIC PROTEIN SIAP"/>
    <property type="match status" value="1"/>
</dbReference>
<dbReference type="Gene3D" id="3.40.190.170">
    <property type="entry name" value="Bacterial extracellular solute-binding protein, family 7"/>
    <property type="match status" value="1"/>
</dbReference>
<organism evidence="5 6">
    <name type="scientific">Skermanella cutis</name>
    <dbReference type="NCBI Taxonomy" id="2775420"/>
    <lineage>
        <taxon>Bacteria</taxon>
        <taxon>Pseudomonadati</taxon>
        <taxon>Pseudomonadota</taxon>
        <taxon>Alphaproteobacteria</taxon>
        <taxon>Rhodospirillales</taxon>
        <taxon>Azospirillaceae</taxon>
        <taxon>Skermanella</taxon>
    </lineage>
</organism>
<dbReference type="PIRSF" id="PIRSF006470">
    <property type="entry name" value="DctB"/>
    <property type="match status" value="1"/>
</dbReference>
<reference evidence="5" key="1">
    <citation type="submission" date="2021-02" db="EMBL/GenBank/DDBJ databases">
        <title>Skermanella TT6 skin isolate.</title>
        <authorList>
            <person name="Lee K."/>
            <person name="Ganzorig M."/>
        </authorList>
    </citation>
    <scope>NUCLEOTIDE SEQUENCE</scope>
    <source>
        <strain evidence="5">TT6</strain>
    </source>
</reference>
<dbReference type="InterPro" id="IPR038404">
    <property type="entry name" value="TRAP_DctP_sf"/>
</dbReference>
<dbReference type="Proteomes" id="UP000595197">
    <property type="component" value="Chromosome"/>
</dbReference>
<dbReference type="EMBL" id="CP067420">
    <property type="protein sequence ID" value="QQP89219.1"/>
    <property type="molecule type" value="Genomic_DNA"/>
</dbReference>
<protein>
    <submittedName>
        <fullName evidence="5">TRAP transporter substrate-binding protein</fullName>
    </submittedName>
</protein>
<dbReference type="InterPro" id="IPR004682">
    <property type="entry name" value="TRAP_DctP"/>
</dbReference>
<name>A0ABX7B4D1_9PROT</name>
<dbReference type="CDD" id="cd13603">
    <property type="entry name" value="PBP2_TRAP_Siap_TeaA_like"/>
    <property type="match status" value="1"/>
</dbReference>